<dbReference type="SUPFAM" id="SSF50331">
    <property type="entry name" value="MOP-like"/>
    <property type="match status" value="1"/>
</dbReference>
<evidence type="ECO:0000256" key="2">
    <source>
        <dbReference type="ARBA" id="ARBA00022475"/>
    </source>
</evidence>
<keyword evidence="2" id="KW-1003">Cell membrane</keyword>
<protein>
    <submittedName>
        <fullName evidence="10">ABC transporter ATP-binding protein</fullName>
    </submittedName>
</protein>
<keyword evidence="8" id="KW-0472">Membrane</keyword>
<keyword evidence="5 10" id="KW-0067">ATP-binding</keyword>
<evidence type="ECO:0000313" key="11">
    <source>
        <dbReference type="Proteomes" id="UP000501648"/>
    </source>
</evidence>
<name>A0A6M3ZNC7_9BURK</name>
<keyword evidence="4" id="KW-0547">Nucleotide-binding</keyword>
<evidence type="ECO:0000256" key="5">
    <source>
        <dbReference type="ARBA" id="ARBA00022840"/>
    </source>
</evidence>
<dbReference type="GO" id="GO:0005524">
    <property type="term" value="F:ATP binding"/>
    <property type="evidence" value="ECO:0007669"/>
    <property type="project" value="UniProtKB-KW"/>
</dbReference>
<dbReference type="Gene3D" id="3.40.50.300">
    <property type="entry name" value="P-loop containing nucleotide triphosphate hydrolases"/>
    <property type="match status" value="1"/>
</dbReference>
<dbReference type="GO" id="GO:0015697">
    <property type="term" value="P:quaternary ammonium group transport"/>
    <property type="evidence" value="ECO:0007669"/>
    <property type="project" value="UniProtKB-ARBA"/>
</dbReference>
<dbReference type="EMBL" id="CP008956">
    <property type="protein sequence ID" value="QJQ00085.1"/>
    <property type="molecule type" value="Genomic_DNA"/>
</dbReference>
<dbReference type="SMART" id="SM00382">
    <property type="entry name" value="AAA"/>
    <property type="match status" value="1"/>
</dbReference>
<accession>A0A6M3ZNC7</accession>
<dbReference type="PANTHER" id="PTHR42781:SF4">
    <property type="entry name" value="SPERMIDINE_PUTRESCINE IMPORT ATP-BINDING PROTEIN POTA"/>
    <property type="match status" value="1"/>
</dbReference>
<dbReference type="GO" id="GO:0016020">
    <property type="term" value="C:membrane"/>
    <property type="evidence" value="ECO:0007669"/>
    <property type="project" value="InterPro"/>
</dbReference>
<dbReference type="InterPro" id="IPR050093">
    <property type="entry name" value="ABC_SmlMolc_Importer"/>
</dbReference>
<evidence type="ECO:0000256" key="8">
    <source>
        <dbReference type="ARBA" id="ARBA00023136"/>
    </source>
</evidence>
<organism evidence="10 11">
    <name type="scientific">Herbaspirillum rubrisubalbicans Os34</name>
    <dbReference type="NCBI Taxonomy" id="1235827"/>
    <lineage>
        <taxon>Bacteria</taxon>
        <taxon>Pseudomonadati</taxon>
        <taxon>Pseudomonadota</taxon>
        <taxon>Betaproteobacteria</taxon>
        <taxon>Burkholderiales</taxon>
        <taxon>Oxalobacteraceae</taxon>
        <taxon>Herbaspirillum</taxon>
    </lineage>
</organism>
<dbReference type="PROSITE" id="PS50893">
    <property type="entry name" value="ABC_TRANSPORTER_2"/>
    <property type="match status" value="1"/>
</dbReference>
<dbReference type="InterPro" id="IPR015853">
    <property type="entry name" value="ABC_transpr_FbpC"/>
</dbReference>
<evidence type="ECO:0000256" key="4">
    <source>
        <dbReference type="ARBA" id="ARBA00022741"/>
    </source>
</evidence>
<dbReference type="GO" id="GO:0016887">
    <property type="term" value="F:ATP hydrolysis activity"/>
    <property type="evidence" value="ECO:0007669"/>
    <property type="project" value="InterPro"/>
</dbReference>
<dbReference type="CDD" id="cd03259">
    <property type="entry name" value="ABC_Carb_Solutes_like"/>
    <property type="match status" value="1"/>
</dbReference>
<feature type="domain" description="ABC transporter" evidence="9">
    <location>
        <begin position="3"/>
        <end position="234"/>
    </location>
</feature>
<dbReference type="InterPro" id="IPR008995">
    <property type="entry name" value="Mo/tungstate-bd_C_term_dom"/>
</dbReference>
<evidence type="ECO:0000259" key="9">
    <source>
        <dbReference type="PROSITE" id="PS50893"/>
    </source>
</evidence>
<sequence>MGLHFNDVVFQYGQSQHGIDQLSLNIAKGELLAVIGASGSGKSTLLRLVAGLLRQQSGHIVLDGHDLTGVEVHKRNIGMVFQHYALFPHLSLQDNVAYGLKMRGISREESVRRAGDMLAMVDLAAMAQRLPHQISGGQQQRVALARALAYRPSALLLDEPLSALDVNIRGYLRDQIKVLQREFAATTLMVTHDQEEALAIADRIAVMDGGRLLQVATPQELYERPVNRAVAGFVGHSTILPGRVAADGIVDVGFQLLLTETGKLAMGTQVWLLIRPECVSVDANPRTPNCIEGELRTVRYLGATKRYDFFPRGGTAAILGEGADLPAHRISIKPEDIYLLQS</sequence>
<dbReference type="FunFam" id="3.40.50.300:FF:000425">
    <property type="entry name" value="Probable ABC transporter, ATP-binding subunit"/>
    <property type="match status" value="1"/>
</dbReference>
<dbReference type="Gene3D" id="2.40.50.100">
    <property type="match status" value="1"/>
</dbReference>
<keyword evidence="6" id="KW-0408">Iron</keyword>
<keyword evidence="3" id="KW-0410">Iron transport</keyword>
<evidence type="ECO:0000256" key="1">
    <source>
        <dbReference type="ARBA" id="ARBA00022448"/>
    </source>
</evidence>
<dbReference type="AlphaFoldDB" id="A0A6M3ZNC7"/>
<dbReference type="InterPro" id="IPR003439">
    <property type="entry name" value="ABC_transporter-like_ATP-bd"/>
</dbReference>
<dbReference type="InterPro" id="IPR027417">
    <property type="entry name" value="P-loop_NTPase"/>
</dbReference>
<dbReference type="PANTHER" id="PTHR42781">
    <property type="entry name" value="SPERMIDINE/PUTRESCINE IMPORT ATP-BINDING PROTEIN POTA"/>
    <property type="match status" value="1"/>
</dbReference>
<reference evidence="10 11" key="1">
    <citation type="journal article" date="2012" name="J. Bacteriol.">
        <title>Genome sequence of the pathogenic Herbaspirillum seropedicae strain Os34, isolated from rice roots.</title>
        <authorList>
            <person name="Ye W."/>
            <person name="Ye S."/>
            <person name="Liu J."/>
            <person name="Chang S."/>
            <person name="Chen M."/>
            <person name="Zhu B."/>
            <person name="Guo L."/>
            <person name="An Q."/>
        </authorList>
    </citation>
    <scope>NUCLEOTIDE SEQUENCE [LARGE SCALE GENOMIC DNA]</scope>
    <source>
        <strain evidence="10 11">Os34</strain>
    </source>
</reference>
<dbReference type="Proteomes" id="UP000501648">
    <property type="component" value="Chromosome"/>
</dbReference>
<proteinExistence type="predicted"/>
<dbReference type="InterPro" id="IPR003593">
    <property type="entry name" value="AAA+_ATPase"/>
</dbReference>
<evidence type="ECO:0000256" key="3">
    <source>
        <dbReference type="ARBA" id="ARBA00022496"/>
    </source>
</evidence>
<keyword evidence="7" id="KW-0406">Ion transport</keyword>
<dbReference type="SUPFAM" id="SSF52540">
    <property type="entry name" value="P-loop containing nucleoside triphosphate hydrolases"/>
    <property type="match status" value="1"/>
</dbReference>
<dbReference type="Pfam" id="PF00005">
    <property type="entry name" value="ABC_tran"/>
    <property type="match status" value="1"/>
</dbReference>
<dbReference type="PROSITE" id="PS00211">
    <property type="entry name" value="ABC_TRANSPORTER_1"/>
    <property type="match status" value="1"/>
</dbReference>
<evidence type="ECO:0000313" key="10">
    <source>
        <dbReference type="EMBL" id="QJQ00085.1"/>
    </source>
</evidence>
<gene>
    <name evidence="10" type="ORF">C798_07520</name>
</gene>
<dbReference type="RefSeq" id="WP_017455207.1">
    <property type="nucleotide sequence ID" value="NZ_CP008956.1"/>
</dbReference>
<keyword evidence="1" id="KW-0813">Transport</keyword>
<dbReference type="GO" id="GO:0015408">
    <property type="term" value="F:ABC-type ferric iron transporter activity"/>
    <property type="evidence" value="ECO:0007669"/>
    <property type="project" value="InterPro"/>
</dbReference>
<evidence type="ECO:0000256" key="7">
    <source>
        <dbReference type="ARBA" id="ARBA00023065"/>
    </source>
</evidence>
<dbReference type="InterPro" id="IPR017871">
    <property type="entry name" value="ABC_transporter-like_CS"/>
</dbReference>
<evidence type="ECO:0000256" key="6">
    <source>
        <dbReference type="ARBA" id="ARBA00023004"/>
    </source>
</evidence>